<proteinExistence type="predicted"/>
<dbReference type="EMBL" id="JBBMEJ010000021">
    <property type="protein sequence ID" value="MEQ2372103.1"/>
    <property type="molecule type" value="Genomic_DNA"/>
</dbReference>
<evidence type="ECO:0000313" key="1">
    <source>
        <dbReference type="EMBL" id="MEQ2372103.1"/>
    </source>
</evidence>
<dbReference type="Proteomes" id="UP001473063">
    <property type="component" value="Unassembled WGS sequence"/>
</dbReference>
<evidence type="ECO:0000313" key="2">
    <source>
        <dbReference type="Proteomes" id="UP001473063"/>
    </source>
</evidence>
<evidence type="ECO:0008006" key="3">
    <source>
        <dbReference type="Google" id="ProtNLM"/>
    </source>
</evidence>
<name>A0ABV1BHL3_9FIRM</name>
<gene>
    <name evidence="1" type="ORF">WMO28_14435</name>
</gene>
<keyword evidence="2" id="KW-1185">Reference proteome</keyword>
<comment type="caution">
    <text evidence="1">The sequence shown here is derived from an EMBL/GenBank/DDBJ whole genome shotgun (WGS) entry which is preliminary data.</text>
</comment>
<protein>
    <recommendedName>
        <fullName evidence="3">HTH Mu-type domain-containing protein</fullName>
    </recommendedName>
</protein>
<reference evidence="1 2" key="1">
    <citation type="submission" date="2024-03" db="EMBL/GenBank/DDBJ databases">
        <title>Human intestinal bacterial collection.</title>
        <authorList>
            <person name="Pauvert C."/>
            <person name="Hitch T.C.A."/>
            <person name="Clavel T."/>
        </authorList>
    </citation>
    <scope>NUCLEOTIDE SEQUENCE [LARGE SCALE GENOMIC DNA]</scope>
    <source>
        <strain evidence="1 2">CLA-JM-H16</strain>
    </source>
</reference>
<accession>A0ABV1BHL3</accession>
<sequence length="219" mass="26037">MLEEKTYSISELAAIIGGSSKRQAIKRKLERRHILYSIQGRGSKTTFKIEKIPSPFQEFCMDVLKFDKNTDFEKLRNLYYYCLNDELFMAKPDEEKAMLLEDKGKHISRQTIAGYERKLFDVYFYSKSDTEFIYYFASDGNYRTAEHEEYLEAWHDYWEWKEQTKKELGNLRYVCARIKLKYGGFPRKQGIIQANAIEMPQIHKLIALTNESFEKAYSE</sequence>
<dbReference type="RefSeq" id="WP_349057443.1">
    <property type="nucleotide sequence ID" value="NZ_JBBMEJ010000021.1"/>
</dbReference>
<organism evidence="1 2">
    <name type="scientific">Blautia aquisgranensis</name>
    <dbReference type="NCBI Taxonomy" id="3133153"/>
    <lineage>
        <taxon>Bacteria</taxon>
        <taxon>Bacillati</taxon>
        <taxon>Bacillota</taxon>
        <taxon>Clostridia</taxon>
        <taxon>Lachnospirales</taxon>
        <taxon>Lachnospiraceae</taxon>
        <taxon>Blautia</taxon>
    </lineage>
</organism>